<dbReference type="InterPro" id="IPR018253">
    <property type="entry name" value="DnaJ_domain_CS"/>
</dbReference>
<keyword evidence="5 7" id="KW-0472">Membrane</keyword>
<feature type="transmembrane region" description="Helical" evidence="7">
    <location>
        <begin position="242"/>
        <end position="265"/>
    </location>
</feature>
<dbReference type="InterPro" id="IPR051100">
    <property type="entry name" value="DnaJ_subfamily_B/C"/>
</dbReference>
<comment type="subcellular location">
    <subcellularLocation>
        <location evidence="1">Endoplasmic reticulum membrane</location>
        <topology evidence="1">Single-pass membrane protein</topology>
    </subcellularLocation>
</comment>
<proteinExistence type="evidence at transcript level"/>
<evidence type="ECO:0000259" key="8">
    <source>
        <dbReference type="PROSITE" id="PS50076"/>
    </source>
</evidence>
<dbReference type="EMBL" id="HAAD01000714">
    <property type="protein sequence ID" value="CDG66946.1"/>
    <property type="molecule type" value="mRNA"/>
</dbReference>
<dbReference type="Gene3D" id="1.10.287.110">
    <property type="entry name" value="DnaJ domain"/>
    <property type="match status" value="1"/>
</dbReference>
<dbReference type="GO" id="GO:0030544">
    <property type="term" value="F:Hsp70 protein binding"/>
    <property type="evidence" value="ECO:0007669"/>
    <property type="project" value="TreeGrafter"/>
</dbReference>
<reference evidence="9" key="1">
    <citation type="journal article" date="2013" name="Genome Biol. Evol.">
        <title>Punctuated emergences of genetic and phenotypic innovations in eumetazoan, bilaterian, euteleostome, and hominidae ancestors.</title>
        <authorList>
            <person name="Wenger Y."/>
            <person name="Galliot B."/>
        </authorList>
    </citation>
    <scope>NUCLEOTIDE SEQUENCE</scope>
    <source>
        <tissue evidence="9">Whole animals</tissue>
    </source>
</reference>
<evidence type="ECO:0000256" key="3">
    <source>
        <dbReference type="ARBA" id="ARBA00022824"/>
    </source>
</evidence>
<dbReference type="GO" id="GO:0005789">
    <property type="term" value="C:endoplasmic reticulum membrane"/>
    <property type="evidence" value="ECO:0007669"/>
    <property type="project" value="UniProtKB-SubCell"/>
</dbReference>
<dbReference type="SUPFAM" id="SSF46565">
    <property type="entry name" value="Chaperone J-domain"/>
    <property type="match status" value="1"/>
</dbReference>
<dbReference type="PROSITE" id="PS00636">
    <property type="entry name" value="DNAJ_1"/>
    <property type="match status" value="1"/>
</dbReference>
<feature type="non-terminal residue" evidence="9">
    <location>
        <position position="1"/>
    </location>
</feature>
<dbReference type="CDD" id="cd06257">
    <property type="entry name" value="DnaJ"/>
    <property type="match status" value="1"/>
</dbReference>
<accession>T2M4F8</accession>
<dbReference type="GO" id="GO:0071218">
    <property type="term" value="P:cellular response to misfolded protein"/>
    <property type="evidence" value="ECO:0007669"/>
    <property type="project" value="TreeGrafter"/>
</dbReference>
<evidence type="ECO:0000256" key="4">
    <source>
        <dbReference type="ARBA" id="ARBA00022989"/>
    </source>
</evidence>
<dbReference type="InterPro" id="IPR001623">
    <property type="entry name" value="DnaJ_domain"/>
</dbReference>
<evidence type="ECO:0000256" key="6">
    <source>
        <dbReference type="SAM" id="MobiDB-lite"/>
    </source>
</evidence>
<evidence type="ECO:0000256" key="7">
    <source>
        <dbReference type="SAM" id="Phobius"/>
    </source>
</evidence>
<name>T2M4F8_HYDVU</name>
<dbReference type="SMART" id="SM00271">
    <property type="entry name" value="DnaJ"/>
    <property type="match status" value="1"/>
</dbReference>
<organism evidence="9">
    <name type="scientific">Hydra vulgaris</name>
    <name type="common">Hydra</name>
    <name type="synonym">Hydra attenuata</name>
    <dbReference type="NCBI Taxonomy" id="6087"/>
    <lineage>
        <taxon>Eukaryota</taxon>
        <taxon>Metazoa</taxon>
        <taxon>Cnidaria</taxon>
        <taxon>Hydrozoa</taxon>
        <taxon>Hydroidolina</taxon>
        <taxon>Anthoathecata</taxon>
        <taxon>Aplanulata</taxon>
        <taxon>Hydridae</taxon>
        <taxon>Hydra</taxon>
    </lineage>
</organism>
<evidence type="ECO:0000256" key="2">
    <source>
        <dbReference type="ARBA" id="ARBA00022692"/>
    </source>
</evidence>
<gene>
    <name evidence="9" type="primary">DNAJB12</name>
</gene>
<dbReference type="PRINTS" id="PR00625">
    <property type="entry name" value="JDOMAIN"/>
</dbReference>
<protein>
    <submittedName>
        <fullName evidence="9">DnaJ homolog subfamily B member 12</fullName>
    </submittedName>
</protein>
<evidence type="ECO:0000256" key="5">
    <source>
        <dbReference type="ARBA" id="ARBA00023136"/>
    </source>
</evidence>
<feature type="domain" description="J" evidence="8">
    <location>
        <begin position="115"/>
        <end position="179"/>
    </location>
</feature>
<evidence type="ECO:0000313" key="9">
    <source>
        <dbReference type="EMBL" id="CDG66946.1"/>
    </source>
</evidence>
<dbReference type="PROSITE" id="PS50076">
    <property type="entry name" value="DNAJ_2"/>
    <property type="match status" value="1"/>
</dbReference>
<dbReference type="Pfam" id="PF09320">
    <property type="entry name" value="DUF1977"/>
    <property type="match status" value="1"/>
</dbReference>
<dbReference type="OrthoDB" id="442087at2759"/>
<keyword evidence="3" id="KW-0256">Endoplasmic reticulum</keyword>
<dbReference type="InterPro" id="IPR036869">
    <property type="entry name" value="J_dom_sf"/>
</dbReference>
<evidence type="ECO:0000256" key="1">
    <source>
        <dbReference type="ARBA" id="ARBA00004389"/>
    </source>
</evidence>
<keyword evidence="2 7" id="KW-0812">Transmembrane</keyword>
<dbReference type="PANTHER" id="PTHR43908">
    <property type="entry name" value="AT29763P-RELATED"/>
    <property type="match status" value="1"/>
</dbReference>
<dbReference type="Pfam" id="PF00226">
    <property type="entry name" value="DnaJ"/>
    <property type="match status" value="1"/>
</dbReference>
<dbReference type="InterPro" id="IPR015399">
    <property type="entry name" value="DUF1977_DnaJ-like"/>
</dbReference>
<feature type="region of interest" description="Disordered" evidence="6">
    <location>
        <begin position="60"/>
        <end position="92"/>
    </location>
</feature>
<dbReference type="PANTHER" id="PTHR43908:SF3">
    <property type="entry name" value="AT29763P-RELATED"/>
    <property type="match status" value="1"/>
</dbReference>
<dbReference type="AlphaFoldDB" id="T2M4F8"/>
<keyword evidence="4 7" id="KW-1133">Transmembrane helix</keyword>
<sequence>FIKKNMDGNKDEAEKCFLFAKKFSLNGNKEKAIKFLNKSIKLFPTKKAEDLLKELSENIQNGTANNDSSDRKRTHNNSNSHSAKKEEVQKEELQVELNYTPEQLKEVKRIKGCKDFYDVLGISKDFTDNELKKAYRKLALQFHPDKNHAPGAAEAFKRIGAAFAVLSDKDKRKRYDQYGEQLGPSQSTQRYHREEFFEGDVSPEDLFNMFFGGGFPQGHVYTYRQQPRQHRNTHQQQNVSSVYPLVQLLPILLIVLFSLLSPYLIPEPIYSFQQTSQYRFPFKTIRHKIPFYVKDPKFKVDMSDKSFDELSYKIESDYIDTLRVRCHKERQYQAELYYQAQIWGNSEIKRRAQSYQLDSCNRLQEISSA</sequence>
<feature type="compositionally biased region" description="Basic and acidic residues" evidence="6">
    <location>
        <begin position="83"/>
        <end position="92"/>
    </location>
</feature>